<dbReference type="Proteomes" id="UP001207654">
    <property type="component" value="Unassembled WGS sequence"/>
</dbReference>
<keyword evidence="2" id="KW-1185">Reference proteome</keyword>
<name>A0ABT3ZUS7_9BACT</name>
<comment type="caution">
    <text evidence="1">The sequence shown here is derived from an EMBL/GenBank/DDBJ whole genome shotgun (WGS) entry which is preliminary data.</text>
</comment>
<reference evidence="1 2" key="1">
    <citation type="submission" date="2022-11" db="EMBL/GenBank/DDBJ databases">
        <title>Minimal conservation of predation-associated metabolite biosynthetic gene clusters underscores biosynthetic potential of Myxococcota including descriptions for ten novel species: Archangium lansinium sp. nov., Myxococcus landrumus sp. nov., Nannocystis bai.</title>
        <authorList>
            <person name="Ahearne A."/>
            <person name="Stevens C."/>
            <person name="Phillips K."/>
        </authorList>
    </citation>
    <scope>NUCLEOTIDE SEQUENCE [LARGE SCALE GENOMIC DNA]</scope>
    <source>
        <strain evidence="1 2">MIWBW</strain>
    </source>
</reference>
<evidence type="ECO:0000313" key="2">
    <source>
        <dbReference type="Proteomes" id="UP001207654"/>
    </source>
</evidence>
<sequence length="239" mass="27032">MPSLAREVERRMHRLAEASVSELYEDPFWFARYGEDRARRFGGEDAVFHVRYLVQALEAKDPGVMERYVRWLQGLLVPRGMSSRHLAAHFQGLHAALVNEGLTQPPEALEYVRAAESALDWPEGPARAVREALPRLVPQTLGELAAREGALTRGQEIRLGDELLLQLSYLMDALGVQRPGLFVEHVRWYAGFWPRRNLRCSYRGMLEALESALARDVTVSEIPRVTVATGLTALEKEQT</sequence>
<proteinExistence type="predicted"/>
<dbReference type="RefSeq" id="WP_267532171.1">
    <property type="nucleotide sequence ID" value="NZ_JAPNKA010000001.1"/>
</dbReference>
<organism evidence="1 2">
    <name type="scientific">Archangium lansingense</name>
    <dbReference type="NCBI Taxonomy" id="2995310"/>
    <lineage>
        <taxon>Bacteria</taxon>
        <taxon>Pseudomonadati</taxon>
        <taxon>Myxococcota</taxon>
        <taxon>Myxococcia</taxon>
        <taxon>Myxococcales</taxon>
        <taxon>Cystobacterineae</taxon>
        <taxon>Archangiaceae</taxon>
        <taxon>Archangium</taxon>
    </lineage>
</organism>
<gene>
    <name evidence="1" type="ORF">OV287_01530</name>
</gene>
<accession>A0ABT3ZUS7</accession>
<evidence type="ECO:0000313" key="1">
    <source>
        <dbReference type="EMBL" id="MCY1073154.1"/>
    </source>
</evidence>
<protein>
    <submittedName>
        <fullName evidence="1">Uncharacterized protein</fullName>
    </submittedName>
</protein>
<dbReference type="EMBL" id="JAPNKA010000001">
    <property type="protein sequence ID" value="MCY1073154.1"/>
    <property type="molecule type" value="Genomic_DNA"/>
</dbReference>